<evidence type="ECO:0000259" key="8">
    <source>
        <dbReference type="PROSITE" id="PS52004"/>
    </source>
</evidence>
<dbReference type="InterPro" id="IPR045851">
    <property type="entry name" value="AMP-bd_C_sf"/>
</dbReference>
<dbReference type="SMART" id="SM00825">
    <property type="entry name" value="PKS_KS"/>
    <property type="match status" value="1"/>
</dbReference>
<feature type="domain" description="Carrier" evidence="7">
    <location>
        <begin position="2775"/>
        <end position="2850"/>
    </location>
</feature>
<feature type="compositionally biased region" description="Low complexity" evidence="6">
    <location>
        <begin position="787"/>
        <end position="800"/>
    </location>
</feature>
<evidence type="ECO:0000256" key="3">
    <source>
        <dbReference type="ARBA" id="ARBA00022553"/>
    </source>
</evidence>
<feature type="compositionally biased region" description="Low complexity" evidence="6">
    <location>
        <begin position="815"/>
        <end position="828"/>
    </location>
</feature>
<dbReference type="Pfam" id="PF22621">
    <property type="entry name" value="CurL-like_PKS_C"/>
    <property type="match status" value="1"/>
</dbReference>
<sequence>MDRPAISTGPALMIPAGYPRDLPSALLRAARDFGTAGVVEIGPDGRETRLDFPTLLELAARILAGLRANGVRAGDPAVVHCTEPVGFFAAFWACTLGGIRPLLMSPSPEGDTTEEGRERLRKVTDLLGWTVLIGRPSDLPNDLGLPVLDPDALAGHEPTSEFHRPAADDVAVLMMTSGSSTGTPKIIQLTHRGLVEFAAGTPAMLPVRPGQTTLNWLPLDHSGAFLLYHLLPVFTGCTNIHVATDWVLAEPLRWLDLMDQHRVNHSWSPNFGYRLAAAAIAGEPDRHWDLSALRSLVSGGEQITVPVVSEFLRLTNRFGVVPETFVAAWGMTETVTGITFGRPGLTPNVHRVRISQTGVVEWVDQRTSAGKVAVARPGKGRVDAPGVLSLVSVGAPAPGATVRIVGPNGAVLPEGRIGQLQIASARVTPGYLGNPDADRAAFPAGNWPARKWLATGDQGFITGGQVVITGRDSERIILNGQTYYAHELEAVAATAPGAVAGLVAACGVADAALGTERLLIFYALSSESAEGVDEAIRSVVRGRLGLDARVVGVPRRHFPTTPGGKILRPLLKQRWLDNTLETAPGPYATPPVASPYGDPIRPGSVPASSRYDDEDASEQTTELPVVRLAWRRNLQDSIPTPPQRPTLGANRHPAPDDLTTTPQADSTDDHLTGTTDQPTHTPNQPTGAAGAANQQTGAANQQTGAANQLTGAAGTAGAAGAANQLTGAAANSLEADPSASTIDVDPPTGTTDADQPTRTPDSLAGPAPANSTAGPVSTDPLTDDLHATSATASPATQPLADPTDTESPADPEPRTTATDALTGTAGTDVRPAPTGADLRPGPASTDELTGTAGTDALTGTADPVPPTSADLPEQTAADSTADTPTTDAPAGTSRTDAPAGTSHADSARAELPTEPIDADQAVASTNADASTDASADAAADRRTKAADTPAESADALADDSNASVASTTPAPPASSPASTDASSGEATAPSTPHDAADTADSRDADSVSTDSGDTDSGDADPRDAGSGDGGSGDVDSGHADSGDVDGVDADVPAAVTSADATGGSTAEAVPATASRPPTVDLDEETTQLPIIRVSKNSADAKPPSTDSDNPEHQAANPTDQQADNTQPADLTKPETDANESAEPSNGQAGDAVSTEVDEAQAGDGEAAEPAGAESADVAEAQAADGEAAELARSQAVDADAAMAQLADAEHADAEHADAESADVAEAQVADGESAEPARSQAGDAELSEVAKTQAGDAELSETVKTQAGDAELSEAGKAQAVDAESTDVAEGRDGDGESAEPAASQADTGEAAEVAEVRADSARSAELTQSQPGGDAEPAEAAKAQAGDGEVAELIGSQADAAELSEAAKAQAVDAESADVAEVRAENNRSAEPTPSRPGNSAESAETAKAQAGDGESAGSAASQADAAESPEVAKAHGGDGEAAELIGSQAEGVDAADGVEAAGVAETAGAAEVRAEDGGSLELAGVAEVGADGGEPDEVAEARTGGGVAVEATEAQAGDPGSVELAGSPADGVGAAEGEPVEVAAARADGGGAAEVAEVGGAVGVGQLETGGESAEVEAGDVEAADGQPGGAAGAGGLTGGARADGVPGDAGVASPGVDEAGAARAVAEVGGERSAEVAGASAEELVAGAYVRMVPAVGRAVAEDGAGTEVVAATPEELVASDYVRMMPGAVARDAAGAKAVESAPAGVTESAPAEAAAEVAEPTPAEGAELAPAEGAAAASAEALGGSDGDAEVPGQEAADAEGSEVLVAEAGRVEAGAEPAEAGLAVAAVRAPAKGGERARKDGKAAVRAGVVEPVAVVGLAGRFPGASSVDEFWENLLGGVESVRRFSEEELKEAGGTDAFGDEELVAVSGALDDVELFDAAFFGLSDREAELTDPAQRLFLEVCQQALENGGYAGASGRIGIFAGSGMNLYTQQNQPPDYLATRVAYRLGLTGPAIGVQAAWSSSLVAVHLACQALRSGDADLALAGAAAVHVPQATGYHANARSILSPTGHVRAFDEKADGTVGGNGVAAVLLKRLDQAVADGDTVYAVIKGSAVTNDGGQAGQVELVERALEKSGVPAASLSYVEANATGTAEDDTVEFRALTAALRKHTDQVGFVTIGSVKPNIGHLDSAAGMAGLIKTVLMLQHRTLVPTINYSKPNPDLSVANSPFVVGTEVRDWEAGTPLRAGVSALDAKGTSAHVILEEAPRQIRRGEDGPVVLPISAPDPAALADLAVLFRTELEEGTGQRLIDLAGTASIGRPAHRHRIAVAGSSESELAEALASAATAEVPRGGPGPLGFAFTGQGAARRGMAAGLATRFPVFRAVLDECDKVYEEEVGGRLLELLLTPAGTDDGVWPTETAQPALFAFELALARLWQSFGVQPALVVGHSVGEYAALCVAGALSLADGVKLTAQRGVLMQRGTVPGAMVAVRADADRVRELAQTPGVEIAAGNGPQNFVLTGSEVIVGQLAEQLDRLELKWQRLDVDRAFHSSLVEPILADFAKVVAQIKLKPLRMPMVSSWSGELLESGTALDGDYLVGQLRQPVLFGDAVEALTAAGCRRFLELGPDAVLSPAGRRIAPNSTWIPAQRLGQDPVLATMNGLAELYEQGTEIAWAKVYPESGRVPLPTYPFRRVHHPVDASARPVASAQPAVVEDERSIERSGAALKRIPLDPPASNGVVVPTIEEVDLSPFAIPAEDDPDRLSTQPIEVTEPLPVVELDGAELVASAYVQMVPAKVVSTAGAEPAVAEAEVPEERSQPVASAADLYRDSLEAVLDLTGEQLGLDPYDLTVDHTFAELGADSLSMLRVVEEVGQRFDVEIAVSELFDDLNTPHKLAAAVASRNQPDGDEVDPLDLLRQTEPAADAPAAENADPRTALAVLGSGLAELAAKVDAAAAATSEAELPGSGMAALMSQQLRVAGQLVDGVTKLMHEQLALLNDTAQRHEAAQEHEAAQQRGAGQQHGAGEQLSDATQSAATAGVPEKDGKKAQQAKAEAEKAKRARDLEYWQTALEGAQPLVLPTDRPRPAGDDVIGTVTHELNSEIGDAVFAFSRDRRVSPLMTMLAAVGTVLGRFADQDDLVIGTAALRRPGDTTRQPALPLRLDLTGEPDLGDLAQRVREITTTAVDHSTADLATLEQDPLFQVLVEFEAGEEELAQSLDLRFRLAYHGGGITCTADYRAGLFDHQTIKRLLAYLEAVLRRAIEDPRLPLPDLMLPIDEDKKILAEFEGEAPQTGPVGRLRRDAVVAGELSGLHTLFEQQVARTPDAIALIQGDREISYAELDRRSNAVAWQLVDLGVKPGQLVAVRVARGAELVVAVLAVLKSGAAYLPLDPGVPESRWSFMTADAGAVALVGDDAALADRLGLRLVPVAAVDGDTRSKQAPPVRAAADDIAYCIYTSGSTGNPKGVAVPHRGPVNLIRHYLRTRRSLRTLQWTSFGFDVHVQEMFTALASGAALVLIGEDDRYDPDAVIAALKDHGVERLFMAFTPLTALLATMRKVPELPALREIVAGSEAMVVTHKIRDFLEAHPECTLYNEYGPTEASVVTTIHQVDPDEDRPSIGRPIDGVVVRLLDEALRPVPVGAIGEIHLGGVAVAQGYLGRPEETETAFVSDPAHPGGRLYRSRDLGRWRADGSLDYLGRADDQVKIRGHRVEPGETEHVLADLPGVIDAVVVACADPAGDTCLIGYVVLEDSDPAVLANLLLELTKELPIYLVPADLIPVEDLPLDSSGKLDRSRLPEPEWLKGN</sequence>
<dbReference type="InterPro" id="IPR016036">
    <property type="entry name" value="Malonyl_transacylase_ACP-bd"/>
</dbReference>
<feature type="compositionally biased region" description="Low complexity" evidence="6">
    <location>
        <begin position="1410"/>
        <end position="1430"/>
    </location>
</feature>
<dbReference type="Pfam" id="PF00501">
    <property type="entry name" value="AMP-binding"/>
    <property type="match status" value="2"/>
</dbReference>
<dbReference type="InterPro" id="IPR020841">
    <property type="entry name" value="PKS_Beta-ketoAc_synthase_dom"/>
</dbReference>
<evidence type="ECO:0000313" key="10">
    <source>
        <dbReference type="Proteomes" id="UP001500542"/>
    </source>
</evidence>
<dbReference type="InterPro" id="IPR000873">
    <property type="entry name" value="AMP-dep_synth/lig_dom"/>
</dbReference>
<feature type="compositionally biased region" description="Basic and acidic residues" evidence="6">
    <location>
        <begin position="994"/>
        <end position="1005"/>
    </location>
</feature>
<dbReference type="InterPro" id="IPR016035">
    <property type="entry name" value="Acyl_Trfase/lysoPLipase"/>
</dbReference>
<dbReference type="InterPro" id="IPR001242">
    <property type="entry name" value="Condensation_dom"/>
</dbReference>
<dbReference type="InterPro" id="IPR014043">
    <property type="entry name" value="Acyl_transferase_dom"/>
</dbReference>
<dbReference type="Gene3D" id="3.30.300.30">
    <property type="match status" value="2"/>
</dbReference>
<dbReference type="SUPFAM" id="SSF56801">
    <property type="entry name" value="Acetyl-CoA synthetase-like"/>
    <property type="match status" value="2"/>
</dbReference>
<evidence type="ECO:0000256" key="6">
    <source>
        <dbReference type="SAM" id="MobiDB-lite"/>
    </source>
</evidence>
<evidence type="ECO:0008006" key="11">
    <source>
        <dbReference type="Google" id="ProtNLM"/>
    </source>
</evidence>
<dbReference type="SUPFAM" id="SSF47336">
    <property type="entry name" value="ACP-like"/>
    <property type="match status" value="1"/>
</dbReference>
<dbReference type="InterPro" id="IPR025110">
    <property type="entry name" value="AMP-bd_C"/>
</dbReference>
<feature type="domain" description="Ketosynthase family 3 (KS3)" evidence="8">
    <location>
        <begin position="1816"/>
        <end position="2211"/>
    </location>
</feature>
<feature type="compositionally biased region" description="Low complexity" evidence="6">
    <location>
        <begin position="848"/>
        <end position="862"/>
    </location>
</feature>
<dbReference type="SUPFAM" id="SSF52151">
    <property type="entry name" value="FabD/lysophospholipase-like"/>
    <property type="match status" value="1"/>
</dbReference>
<dbReference type="PROSITE" id="PS52004">
    <property type="entry name" value="KS3_2"/>
    <property type="match status" value="1"/>
</dbReference>
<evidence type="ECO:0000256" key="4">
    <source>
        <dbReference type="ARBA" id="ARBA00022679"/>
    </source>
</evidence>
<dbReference type="InterPro" id="IPR014031">
    <property type="entry name" value="Ketoacyl_synth_C"/>
</dbReference>
<evidence type="ECO:0000256" key="2">
    <source>
        <dbReference type="ARBA" id="ARBA00022450"/>
    </source>
</evidence>
<dbReference type="InterPro" id="IPR010071">
    <property type="entry name" value="AA_adenyl_dom"/>
</dbReference>
<dbReference type="Gene3D" id="3.40.366.10">
    <property type="entry name" value="Malonyl-Coenzyme A Acyl Carrier Protein, domain 2"/>
    <property type="match status" value="1"/>
</dbReference>
<dbReference type="PANTHER" id="PTHR43775:SF37">
    <property type="entry name" value="SI:DKEY-61P9.11"/>
    <property type="match status" value="1"/>
</dbReference>
<feature type="compositionally biased region" description="Low complexity" evidence="6">
    <location>
        <begin position="1706"/>
        <end position="1748"/>
    </location>
</feature>
<dbReference type="InterPro" id="IPR006162">
    <property type="entry name" value="Ppantetheine_attach_site"/>
</dbReference>
<proteinExistence type="inferred from homology"/>
<protein>
    <recommendedName>
        <fullName evidence="11">Amino acid adenylation domain-containing protein</fullName>
    </recommendedName>
</protein>
<feature type="compositionally biased region" description="Gly residues" evidence="6">
    <location>
        <begin position="1589"/>
        <end position="1601"/>
    </location>
</feature>
<dbReference type="Pfam" id="PF00550">
    <property type="entry name" value="PP-binding"/>
    <property type="match status" value="1"/>
</dbReference>
<feature type="compositionally biased region" description="Polar residues" evidence="6">
    <location>
        <begin position="1390"/>
        <end position="1404"/>
    </location>
</feature>
<feature type="compositionally biased region" description="Basic and acidic residues" evidence="6">
    <location>
        <begin position="2988"/>
        <end position="3004"/>
    </location>
</feature>
<comment type="cofactor">
    <cofactor evidence="1">
        <name>pantetheine 4'-phosphate</name>
        <dbReference type="ChEBI" id="CHEBI:47942"/>
    </cofactor>
</comment>
<feature type="compositionally biased region" description="Polar residues" evidence="6">
    <location>
        <begin position="748"/>
        <end position="760"/>
    </location>
</feature>
<feature type="region of interest" description="Disordered" evidence="6">
    <location>
        <begin position="582"/>
        <end position="624"/>
    </location>
</feature>
<dbReference type="InterPro" id="IPR009081">
    <property type="entry name" value="PP-bd_ACP"/>
</dbReference>
<dbReference type="SUPFAM" id="SSF55048">
    <property type="entry name" value="Probable ACP-binding domain of malonyl-CoA ACP transacylase"/>
    <property type="match status" value="1"/>
</dbReference>
<feature type="compositionally biased region" description="Low complexity" evidence="6">
    <location>
        <begin position="1331"/>
        <end position="1349"/>
    </location>
</feature>
<keyword evidence="3" id="KW-0597">Phosphoprotein</keyword>
<evidence type="ECO:0000313" key="9">
    <source>
        <dbReference type="EMBL" id="GAA0959596.1"/>
    </source>
</evidence>
<feature type="compositionally biased region" description="Low complexity" evidence="6">
    <location>
        <begin position="946"/>
        <end position="968"/>
    </location>
</feature>
<dbReference type="InterPro" id="IPR042099">
    <property type="entry name" value="ANL_N_sf"/>
</dbReference>
<feature type="compositionally biased region" description="Polar residues" evidence="6">
    <location>
        <begin position="1115"/>
        <end position="1128"/>
    </location>
</feature>
<dbReference type="Pfam" id="PF13193">
    <property type="entry name" value="AMP-binding_C"/>
    <property type="match status" value="1"/>
</dbReference>
<comment type="caution">
    <text evidence="9">The sequence shown here is derived from an EMBL/GenBank/DDBJ whole genome shotgun (WGS) entry which is preliminary data.</text>
</comment>
<dbReference type="EMBL" id="BAAAHK010000020">
    <property type="protein sequence ID" value="GAA0959596.1"/>
    <property type="molecule type" value="Genomic_DNA"/>
</dbReference>
<dbReference type="InterPro" id="IPR036736">
    <property type="entry name" value="ACP-like_sf"/>
</dbReference>
<dbReference type="Pfam" id="PF00668">
    <property type="entry name" value="Condensation"/>
    <property type="match status" value="1"/>
</dbReference>
<dbReference type="PROSITE" id="PS50075">
    <property type="entry name" value="CARRIER"/>
    <property type="match status" value="1"/>
</dbReference>
<feature type="region of interest" description="Disordered" evidence="6">
    <location>
        <begin position="1586"/>
        <end position="1618"/>
    </location>
</feature>
<accession>A0ABN1RLN4</accession>
<evidence type="ECO:0000259" key="7">
    <source>
        <dbReference type="PROSITE" id="PS50075"/>
    </source>
</evidence>
<dbReference type="SUPFAM" id="SSF53901">
    <property type="entry name" value="Thiolase-like"/>
    <property type="match status" value="1"/>
</dbReference>
<comment type="similarity">
    <text evidence="5">In the C-terminal section; belongs to the NRP synthetase family.</text>
</comment>
<reference evidence="9 10" key="1">
    <citation type="journal article" date="2019" name="Int. J. Syst. Evol. Microbiol.">
        <title>The Global Catalogue of Microorganisms (GCM) 10K type strain sequencing project: providing services to taxonomists for standard genome sequencing and annotation.</title>
        <authorList>
            <consortium name="The Broad Institute Genomics Platform"/>
            <consortium name="The Broad Institute Genome Sequencing Center for Infectious Disease"/>
            <person name="Wu L."/>
            <person name="Ma J."/>
        </authorList>
    </citation>
    <scope>NUCLEOTIDE SEQUENCE [LARGE SCALE GENOMIC DNA]</scope>
    <source>
        <strain evidence="9 10">JCM 10977</strain>
    </source>
</reference>
<dbReference type="Pfam" id="PF00698">
    <property type="entry name" value="Acyl_transf_1"/>
    <property type="match status" value="1"/>
</dbReference>
<dbReference type="InterPro" id="IPR001227">
    <property type="entry name" value="Ac_transferase_dom_sf"/>
</dbReference>
<feature type="compositionally biased region" description="Low complexity" evidence="6">
    <location>
        <begin position="1161"/>
        <end position="1206"/>
    </location>
</feature>
<feature type="region of interest" description="Disordered" evidence="6">
    <location>
        <begin position="2949"/>
        <end position="3004"/>
    </location>
</feature>
<name>A0ABN1RLN4_9ACTN</name>
<dbReference type="CDD" id="cd05930">
    <property type="entry name" value="A_NRPS"/>
    <property type="match status" value="1"/>
</dbReference>
<evidence type="ECO:0000256" key="1">
    <source>
        <dbReference type="ARBA" id="ARBA00001957"/>
    </source>
</evidence>
<dbReference type="InterPro" id="IPR050091">
    <property type="entry name" value="PKS_NRPS_Biosynth_Enz"/>
</dbReference>
<dbReference type="Gene3D" id="3.40.47.10">
    <property type="match status" value="1"/>
</dbReference>
<dbReference type="PANTHER" id="PTHR43775">
    <property type="entry name" value="FATTY ACID SYNTHASE"/>
    <property type="match status" value="1"/>
</dbReference>
<dbReference type="Gene3D" id="3.40.50.12780">
    <property type="entry name" value="N-terminal domain of ligase-like"/>
    <property type="match status" value="2"/>
</dbReference>
<feature type="compositionally biased region" description="Basic and acidic residues" evidence="6">
    <location>
        <begin position="2949"/>
        <end position="2960"/>
    </location>
</feature>
<dbReference type="Gene3D" id="3.30.70.3290">
    <property type="match status" value="1"/>
</dbReference>
<keyword evidence="4" id="KW-0808">Transferase</keyword>
<feature type="region of interest" description="Disordered" evidence="6">
    <location>
        <begin position="731"/>
        <end position="1440"/>
    </location>
</feature>
<keyword evidence="2" id="KW-0596">Phosphopantetheine</keyword>
<feature type="compositionally biased region" description="Low complexity" evidence="6">
    <location>
        <begin position="1221"/>
        <end position="1230"/>
    </location>
</feature>
<dbReference type="Gene3D" id="3.30.559.30">
    <property type="entry name" value="Nonribosomal peptide synthetase, condensation domain"/>
    <property type="match status" value="1"/>
</dbReference>
<dbReference type="Pfam" id="PF00109">
    <property type="entry name" value="ketoacyl-synt"/>
    <property type="match status" value="1"/>
</dbReference>
<dbReference type="Pfam" id="PF02801">
    <property type="entry name" value="Ketoacyl-synt_C"/>
    <property type="match status" value="1"/>
</dbReference>
<keyword evidence="10" id="KW-1185">Reference proteome</keyword>
<dbReference type="InterPro" id="IPR016039">
    <property type="entry name" value="Thiolase-like"/>
</dbReference>
<feature type="compositionally biased region" description="Low complexity" evidence="6">
    <location>
        <begin position="681"/>
        <end position="705"/>
    </location>
</feature>
<feature type="region of interest" description="Disordered" evidence="6">
    <location>
        <begin position="636"/>
        <end position="705"/>
    </location>
</feature>
<dbReference type="CDD" id="cd00833">
    <property type="entry name" value="PKS"/>
    <property type="match status" value="1"/>
</dbReference>
<dbReference type="SMART" id="SM00823">
    <property type="entry name" value="PKS_PP"/>
    <property type="match status" value="1"/>
</dbReference>
<feature type="compositionally biased region" description="Basic and acidic residues" evidence="6">
    <location>
        <begin position="1207"/>
        <end position="1218"/>
    </location>
</feature>
<dbReference type="Gene3D" id="1.10.1200.10">
    <property type="entry name" value="ACP-like"/>
    <property type="match status" value="1"/>
</dbReference>
<feature type="compositionally biased region" description="Low complexity" evidence="6">
    <location>
        <begin position="2961"/>
        <end position="2974"/>
    </location>
</feature>
<gene>
    <name evidence="9" type="ORF">GCM10009554_73480</name>
</gene>
<dbReference type="NCBIfam" id="TIGR01733">
    <property type="entry name" value="AA-adenyl-dom"/>
    <property type="match status" value="1"/>
</dbReference>
<organism evidence="9 10">
    <name type="scientific">Kribbella koreensis</name>
    <dbReference type="NCBI Taxonomy" id="57909"/>
    <lineage>
        <taxon>Bacteria</taxon>
        <taxon>Bacillati</taxon>
        <taxon>Actinomycetota</taxon>
        <taxon>Actinomycetes</taxon>
        <taxon>Propionibacteriales</taxon>
        <taxon>Kribbellaceae</taxon>
        <taxon>Kribbella</taxon>
    </lineage>
</organism>
<dbReference type="PROSITE" id="PS00012">
    <property type="entry name" value="PHOSPHOPANTETHEINE"/>
    <property type="match status" value="1"/>
</dbReference>
<feature type="compositionally biased region" description="Low complexity" evidence="6">
    <location>
        <begin position="875"/>
        <end position="893"/>
    </location>
</feature>
<dbReference type="RefSeq" id="WP_343981466.1">
    <property type="nucleotide sequence ID" value="NZ_BAAAHK010000020.1"/>
</dbReference>
<feature type="compositionally biased region" description="Low complexity" evidence="6">
    <location>
        <begin position="921"/>
        <end position="937"/>
    </location>
</feature>
<feature type="compositionally biased region" description="Low complexity" evidence="6">
    <location>
        <begin position="1357"/>
        <end position="1380"/>
    </location>
</feature>
<dbReference type="SMART" id="SM00827">
    <property type="entry name" value="PKS_AT"/>
    <property type="match status" value="1"/>
</dbReference>
<evidence type="ECO:0000256" key="5">
    <source>
        <dbReference type="ARBA" id="ARBA00029443"/>
    </source>
</evidence>
<dbReference type="InterPro" id="IPR014030">
    <property type="entry name" value="Ketoacyl_synth_N"/>
</dbReference>
<dbReference type="SUPFAM" id="SSF52777">
    <property type="entry name" value="CoA-dependent acyltransferases"/>
    <property type="match status" value="1"/>
</dbReference>
<feature type="region of interest" description="Disordered" evidence="6">
    <location>
        <begin position="1706"/>
        <end position="1766"/>
    </location>
</feature>
<dbReference type="Proteomes" id="UP001500542">
    <property type="component" value="Unassembled WGS sequence"/>
</dbReference>
<dbReference type="InterPro" id="IPR020806">
    <property type="entry name" value="PKS_PP-bd"/>
</dbReference>